<dbReference type="Pfam" id="PF01826">
    <property type="entry name" value="TIL"/>
    <property type="match status" value="1"/>
</dbReference>
<proteinExistence type="predicted"/>
<evidence type="ECO:0000259" key="5">
    <source>
        <dbReference type="Pfam" id="PF01826"/>
    </source>
</evidence>
<keyword evidence="3" id="KW-1015">Disulfide bond</keyword>
<evidence type="ECO:0000256" key="3">
    <source>
        <dbReference type="ARBA" id="ARBA00023157"/>
    </source>
</evidence>
<feature type="domain" description="TIL" evidence="5">
    <location>
        <begin position="86"/>
        <end position="137"/>
    </location>
</feature>
<evidence type="ECO:0000313" key="6">
    <source>
        <dbReference type="EMBL" id="ULT92599.1"/>
    </source>
</evidence>
<dbReference type="SUPFAM" id="SSF57567">
    <property type="entry name" value="Serine protease inhibitors"/>
    <property type="match status" value="1"/>
</dbReference>
<evidence type="ECO:0000256" key="1">
    <source>
        <dbReference type="ARBA" id="ARBA00022690"/>
    </source>
</evidence>
<dbReference type="EMBL" id="CP090895">
    <property type="protein sequence ID" value="ULT92599.1"/>
    <property type="molecule type" value="Genomic_DNA"/>
</dbReference>
<evidence type="ECO:0000256" key="2">
    <source>
        <dbReference type="ARBA" id="ARBA00022900"/>
    </source>
</evidence>
<name>A0AAE9A706_CAEBR</name>
<dbReference type="InterPro" id="IPR002919">
    <property type="entry name" value="TIL_dom"/>
</dbReference>
<feature type="signal peptide" evidence="4">
    <location>
        <begin position="1"/>
        <end position="35"/>
    </location>
</feature>
<protein>
    <recommendedName>
        <fullName evidence="5">TIL domain-containing protein</fullName>
    </recommendedName>
</protein>
<dbReference type="InterPro" id="IPR051368">
    <property type="entry name" value="SerProtInhib-TIL_Domain"/>
</dbReference>
<sequence>MVVEELHKVLCKENIEKMIMIILLLAILAIGSANGQAVIPTIQPPVNPCDTFQCAAGTKCKLQDSLCRTGPCYVPTCVPIGDCLGKNQEWSDCGSACPKRCEQKEPVACPAVCRPGCVCKKGFCLRTSGDCVADVNCGTLAK</sequence>
<keyword evidence="1" id="KW-0646">Protease inhibitor</keyword>
<dbReference type="CDD" id="cd19941">
    <property type="entry name" value="TIL"/>
    <property type="match status" value="1"/>
</dbReference>
<feature type="chain" id="PRO_5042206855" description="TIL domain-containing protein" evidence="4">
    <location>
        <begin position="36"/>
        <end position="142"/>
    </location>
</feature>
<reference evidence="6 7" key="1">
    <citation type="submission" date="2022-02" db="EMBL/GenBank/DDBJ databases">
        <title>Chromosome-level reference genomes for two strains of Caenorhabditis briggsae: an improved platform for comparative genomics.</title>
        <authorList>
            <person name="Stevens L."/>
            <person name="Andersen E.C."/>
        </authorList>
    </citation>
    <scope>NUCLEOTIDE SEQUENCE [LARGE SCALE GENOMIC DNA]</scope>
    <source>
        <strain evidence="6">QX1410_ONT</strain>
        <tissue evidence="6">Whole-organism</tissue>
    </source>
</reference>
<organism evidence="6 7">
    <name type="scientific">Caenorhabditis briggsae</name>
    <dbReference type="NCBI Taxonomy" id="6238"/>
    <lineage>
        <taxon>Eukaryota</taxon>
        <taxon>Metazoa</taxon>
        <taxon>Ecdysozoa</taxon>
        <taxon>Nematoda</taxon>
        <taxon>Chromadorea</taxon>
        <taxon>Rhabditida</taxon>
        <taxon>Rhabditina</taxon>
        <taxon>Rhabditomorpha</taxon>
        <taxon>Rhabditoidea</taxon>
        <taxon>Rhabditidae</taxon>
        <taxon>Peloderinae</taxon>
        <taxon>Caenorhabditis</taxon>
    </lineage>
</organism>
<keyword evidence="4" id="KW-0732">Signal</keyword>
<dbReference type="Gene3D" id="2.10.25.10">
    <property type="entry name" value="Laminin"/>
    <property type="match status" value="1"/>
</dbReference>
<accession>A0AAE9A706</accession>
<dbReference type="GO" id="GO:0004867">
    <property type="term" value="F:serine-type endopeptidase inhibitor activity"/>
    <property type="evidence" value="ECO:0007669"/>
    <property type="project" value="UniProtKB-KW"/>
</dbReference>
<evidence type="ECO:0000313" key="7">
    <source>
        <dbReference type="Proteomes" id="UP000827892"/>
    </source>
</evidence>
<dbReference type="InterPro" id="IPR036084">
    <property type="entry name" value="Ser_inhib-like_sf"/>
</dbReference>
<dbReference type="Proteomes" id="UP000827892">
    <property type="component" value="Chromosome V"/>
</dbReference>
<keyword evidence="2" id="KW-0722">Serine protease inhibitor</keyword>
<dbReference type="AlphaFoldDB" id="A0AAE9A706"/>
<gene>
    <name evidence="6" type="ORF">L3Y34_010001</name>
</gene>
<evidence type="ECO:0000256" key="4">
    <source>
        <dbReference type="SAM" id="SignalP"/>
    </source>
</evidence>
<dbReference type="PANTHER" id="PTHR23259">
    <property type="entry name" value="RIDDLE"/>
    <property type="match status" value="1"/>
</dbReference>
<dbReference type="PANTHER" id="PTHR23259:SF70">
    <property type="entry name" value="ACCESSORY GLAND PROTEIN ACP62F-RELATED"/>
    <property type="match status" value="1"/>
</dbReference>